<dbReference type="GO" id="GO:0009103">
    <property type="term" value="P:lipopolysaccharide biosynthetic process"/>
    <property type="evidence" value="ECO:0007669"/>
    <property type="project" value="UniProtKB-KW"/>
</dbReference>
<evidence type="ECO:0000256" key="6">
    <source>
        <dbReference type="ARBA" id="ARBA00022989"/>
    </source>
</evidence>
<keyword evidence="5" id="KW-0448">Lipopolysaccharide biosynthesis</keyword>
<dbReference type="Pfam" id="PF00535">
    <property type="entry name" value="Glycos_transf_2"/>
    <property type="match status" value="1"/>
</dbReference>
<evidence type="ECO:0000313" key="10">
    <source>
        <dbReference type="Proteomes" id="UP000199006"/>
    </source>
</evidence>
<gene>
    <name evidence="9" type="ORF">SAMN02983006_00970</name>
</gene>
<keyword evidence="10" id="KW-1185">Reference proteome</keyword>
<dbReference type="PANTHER" id="PTHR48090:SF3">
    <property type="entry name" value="UNDECAPRENYL-PHOSPHATE 4-DEOXY-4-FORMAMIDO-L-ARABINOSE TRANSFERASE"/>
    <property type="match status" value="1"/>
</dbReference>
<keyword evidence="7" id="KW-0472">Membrane</keyword>
<keyword evidence="4" id="KW-0812">Transmembrane</keyword>
<dbReference type="EMBL" id="FOTI01000009">
    <property type="protein sequence ID" value="SFL36689.1"/>
    <property type="molecule type" value="Genomic_DNA"/>
</dbReference>
<dbReference type="STRING" id="29563.SAMN02983006_00970"/>
<evidence type="ECO:0000259" key="8">
    <source>
        <dbReference type="Pfam" id="PF00535"/>
    </source>
</evidence>
<evidence type="ECO:0000256" key="1">
    <source>
        <dbReference type="ARBA" id="ARBA00022475"/>
    </source>
</evidence>
<evidence type="ECO:0000256" key="5">
    <source>
        <dbReference type="ARBA" id="ARBA00022985"/>
    </source>
</evidence>
<keyword evidence="2" id="KW-0328">Glycosyltransferase</keyword>
<evidence type="ECO:0000256" key="7">
    <source>
        <dbReference type="ARBA" id="ARBA00023136"/>
    </source>
</evidence>
<keyword evidence="6" id="KW-1133">Transmembrane helix</keyword>
<evidence type="ECO:0000256" key="4">
    <source>
        <dbReference type="ARBA" id="ARBA00022692"/>
    </source>
</evidence>
<keyword evidence="3 9" id="KW-0808">Transferase</keyword>
<dbReference type="InterPro" id="IPR050256">
    <property type="entry name" value="Glycosyltransferase_2"/>
</dbReference>
<dbReference type="Proteomes" id="UP000199006">
    <property type="component" value="Unassembled WGS sequence"/>
</dbReference>
<feature type="domain" description="Glycosyltransferase 2-like" evidence="8">
    <location>
        <begin position="5"/>
        <end position="167"/>
    </location>
</feature>
<dbReference type="SUPFAM" id="SSF53448">
    <property type="entry name" value="Nucleotide-diphospho-sugar transferases"/>
    <property type="match status" value="1"/>
</dbReference>
<organism evidence="9 10">
    <name type="scientific">Halanaerobium salsuginis</name>
    <dbReference type="NCBI Taxonomy" id="29563"/>
    <lineage>
        <taxon>Bacteria</taxon>
        <taxon>Bacillati</taxon>
        <taxon>Bacillota</taxon>
        <taxon>Clostridia</taxon>
        <taxon>Halanaerobiales</taxon>
        <taxon>Halanaerobiaceae</taxon>
        <taxon>Halanaerobium</taxon>
    </lineage>
</organism>
<dbReference type="OrthoDB" id="9807674at2"/>
<sequence>MIVFSVIVPVYNSRQSLFELYWRVCQVMQQLAADFELILVDDFSLDDSYQQIKKLARFDQRVRGIRLAQNFGQQNAIFCGLQQARGDYLVTLDDDLQHSPEDIIKLYAKIKEGYQLVYALPEKRQYKFYRRWGSKLTNFLFGLITSKTSAIRVSSFRIMQKDLAEKIIKTNKHFIYLSALLLEQTDEIANIYTDQSKRKYGESNYNLIKLTLLFGRLYLYYGNLFFLQYLRKKGKQYLIAEATFVYQQERGN</sequence>
<dbReference type="PANTHER" id="PTHR48090">
    <property type="entry name" value="UNDECAPRENYL-PHOSPHATE 4-DEOXY-4-FORMAMIDO-L-ARABINOSE TRANSFERASE-RELATED"/>
    <property type="match status" value="1"/>
</dbReference>
<evidence type="ECO:0000256" key="2">
    <source>
        <dbReference type="ARBA" id="ARBA00022676"/>
    </source>
</evidence>
<proteinExistence type="predicted"/>
<evidence type="ECO:0000313" key="9">
    <source>
        <dbReference type="EMBL" id="SFL36689.1"/>
    </source>
</evidence>
<name>A0A1I4H375_9FIRM</name>
<dbReference type="GO" id="GO:0099621">
    <property type="term" value="F:undecaprenyl-phosphate 4-deoxy-4-formamido-L-arabinose transferase activity"/>
    <property type="evidence" value="ECO:0007669"/>
    <property type="project" value="TreeGrafter"/>
</dbReference>
<reference evidence="9 10" key="1">
    <citation type="submission" date="2016-10" db="EMBL/GenBank/DDBJ databases">
        <authorList>
            <person name="de Groot N.N."/>
        </authorList>
    </citation>
    <scope>NUCLEOTIDE SEQUENCE [LARGE SCALE GENOMIC DNA]</scope>
    <source>
        <strain evidence="9 10">ATCC 51327</strain>
    </source>
</reference>
<evidence type="ECO:0000256" key="3">
    <source>
        <dbReference type="ARBA" id="ARBA00022679"/>
    </source>
</evidence>
<dbReference type="InterPro" id="IPR029044">
    <property type="entry name" value="Nucleotide-diphossugar_trans"/>
</dbReference>
<dbReference type="AlphaFoldDB" id="A0A1I4H375"/>
<dbReference type="CDD" id="cd04187">
    <property type="entry name" value="DPM1_like_bac"/>
    <property type="match status" value="1"/>
</dbReference>
<dbReference type="Gene3D" id="3.90.550.10">
    <property type="entry name" value="Spore Coat Polysaccharide Biosynthesis Protein SpsA, Chain A"/>
    <property type="match status" value="1"/>
</dbReference>
<dbReference type="InterPro" id="IPR001173">
    <property type="entry name" value="Glyco_trans_2-like"/>
</dbReference>
<protein>
    <submittedName>
        <fullName evidence="9">Undecaprenyl-phosphate 4-deoxy-4-formamido-L-arabinose transferase</fullName>
    </submittedName>
</protein>
<dbReference type="RefSeq" id="WP_089860538.1">
    <property type="nucleotide sequence ID" value="NZ_FOTI01000009.1"/>
</dbReference>
<keyword evidence="1" id="KW-1003">Cell membrane</keyword>
<accession>A0A1I4H375</accession>
<dbReference type="GO" id="GO:0005886">
    <property type="term" value="C:plasma membrane"/>
    <property type="evidence" value="ECO:0007669"/>
    <property type="project" value="TreeGrafter"/>
</dbReference>